<evidence type="ECO:0000256" key="5">
    <source>
        <dbReference type="SAM" id="MobiDB-lite"/>
    </source>
</evidence>
<dbReference type="AlphaFoldDB" id="A0A194S383"/>
<feature type="region of interest" description="Disordered" evidence="5">
    <location>
        <begin position="1"/>
        <end position="24"/>
    </location>
</feature>
<dbReference type="PANTHER" id="PTHR21713">
    <property type="entry name" value="NASCENT POLYPEPTIDE ASSOCIATED COMPLEX ALPHA SUBUNIT-RELATED"/>
    <property type="match status" value="1"/>
</dbReference>
<accession>A0A194S383</accession>
<dbReference type="PROSITE" id="PS51151">
    <property type="entry name" value="NAC_AB"/>
    <property type="match status" value="1"/>
</dbReference>
<evidence type="ECO:0000256" key="4">
    <source>
        <dbReference type="ARBA" id="ARBA00030300"/>
    </source>
</evidence>
<dbReference type="InterPro" id="IPR002715">
    <property type="entry name" value="Nas_poly-pep-assoc_cplx_dom"/>
</dbReference>
<dbReference type="RefSeq" id="XP_018271009.1">
    <property type="nucleotide sequence ID" value="XM_018418995.1"/>
</dbReference>
<dbReference type="Gene3D" id="1.10.8.10">
    <property type="entry name" value="DNA helicase RuvA subunit, C-terminal domain"/>
    <property type="match status" value="1"/>
</dbReference>
<evidence type="ECO:0000256" key="1">
    <source>
        <dbReference type="ARBA" id="ARBA00004496"/>
    </source>
</evidence>
<dbReference type="STRING" id="578459.A0A194S383"/>
<name>A0A194S383_RHOGW</name>
<evidence type="ECO:0000256" key="3">
    <source>
        <dbReference type="ARBA" id="ARBA00014437"/>
    </source>
</evidence>
<dbReference type="PIRSF" id="PIRSF015901">
    <property type="entry name" value="NAC_alpha"/>
    <property type="match status" value="1"/>
</dbReference>
<dbReference type="Pfam" id="PF19026">
    <property type="entry name" value="UBA_HYPK"/>
    <property type="match status" value="1"/>
</dbReference>
<sequence length="174" mass="18410">MSDAQLENGNTVADANSALGRGETKARRALSKLGLKKVEGINRVVIKKPKGALVAISSPEVFKSPISDCYIVFGEGKPEDPSANPFAQINQMAQQEQFQQQQAQLQQQQAGEGSVAEGKAPATDAADEGDVDESGLEEDDINVVMSQANCDRAKAVKALKTAQGDIVQAILEAK</sequence>
<gene>
    <name evidence="7" type="ORF">RHOBADRAFT_66517</name>
</gene>
<keyword evidence="8" id="KW-1185">Reference proteome</keyword>
<dbReference type="EMBL" id="KQ474079">
    <property type="protein sequence ID" value="KPV74960.1"/>
    <property type="molecule type" value="Genomic_DNA"/>
</dbReference>
<dbReference type="GO" id="GO:0005854">
    <property type="term" value="C:nascent polypeptide-associated complex"/>
    <property type="evidence" value="ECO:0007669"/>
    <property type="project" value="InterPro"/>
</dbReference>
<evidence type="ECO:0000259" key="6">
    <source>
        <dbReference type="PROSITE" id="PS51151"/>
    </source>
</evidence>
<dbReference type="InterPro" id="IPR016641">
    <property type="entry name" value="EGD2/NACA0like"/>
</dbReference>
<feature type="compositionally biased region" description="Acidic residues" evidence="5">
    <location>
        <begin position="125"/>
        <end position="139"/>
    </location>
</feature>
<evidence type="ECO:0000313" key="7">
    <source>
        <dbReference type="EMBL" id="KPV74960.1"/>
    </source>
</evidence>
<dbReference type="SMART" id="SM01407">
    <property type="entry name" value="NAC"/>
    <property type="match status" value="1"/>
</dbReference>
<comment type="subcellular location">
    <subcellularLocation>
        <location evidence="1">Cytoplasm</location>
    </subcellularLocation>
</comment>
<reference evidence="7 8" key="1">
    <citation type="journal article" date="2015" name="Front. Microbiol.">
        <title>Genome sequence of the plant growth promoting endophytic yeast Rhodotorula graminis WP1.</title>
        <authorList>
            <person name="Firrincieli A."/>
            <person name="Otillar R."/>
            <person name="Salamov A."/>
            <person name="Schmutz J."/>
            <person name="Khan Z."/>
            <person name="Redman R.S."/>
            <person name="Fleck N.D."/>
            <person name="Lindquist E."/>
            <person name="Grigoriev I.V."/>
            <person name="Doty S.L."/>
        </authorList>
    </citation>
    <scope>NUCLEOTIDE SEQUENCE [LARGE SCALE GENOMIC DNA]</scope>
    <source>
        <strain evidence="7 8">WP1</strain>
    </source>
</reference>
<dbReference type="InterPro" id="IPR038187">
    <property type="entry name" value="NAC_A/B_dom_sf"/>
</dbReference>
<dbReference type="InterPro" id="IPR044034">
    <property type="entry name" value="NAC-like_UBA"/>
</dbReference>
<protein>
    <recommendedName>
        <fullName evidence="3">Nascent polypeptide-associated complex subunit alpha</fullName>
    </recommendedName>
    <alternativeName>
        <fullName evidence="4">Alpha-NAC</fullName>
    </alternativeName>
</protein>
<dbReference type="Pfam" id="PF01849">
    <property type="entry name" value="NAC"/>
    <property type="match status" value="1"/>
</dbReference>
<comment type="similarity">
    <text evidence="2">Belongs to the NAC-alpha family.</text>
</comment>
<dbReference type="OMA" id="SQKMIFA"/>
<organism evidence="7 8">
    <name type="scientific">Rhodotorula graminis (strain WP1)</name>
    <dbReference type="NCBI Taxonomy" id="578459"/>
    <lineage>
        <taxon>Eukaryota</taxon>
        <taxon>Fungi</taxon>
        <taxon>Dikarya</taxon>
        <taxon>Basidiomycota</taxon>
        <taxon>Pucciniomycotina</taxon>
        <taxon>Microbotryomycetes</taxon>
        <taxon>Sporidiobolales</taxon>
        <taxon>Sporidiobolaceae</taxon>
        <taxon>Rhodotorula</taxon>
    </lineage>
</organism>
<evidence type="ECO:0000313" key="8">
    <source>
        <dbReference type="Proteomes" id="UP000053890"/>
    </source>
</evidence>
<feature type="region of interest" description="Disordered" evidence="5">
    <location>
        <begin position="93"/>
        <end position="139"/>
    </location>
</feature>
<dbReference type="OrthoDB" id="3169036at2759"/>
<proteinExistence type="inferred from homology"/>
<dbReference type="Proteomes" id="UP000053890">
    <property type="component" value="Unassembled WGS sequence"/>
</dbReference>
<dbReference type="CDD" id="cd22054">
    <property type="entry name" value="NAC_NACA"/>
    <property type="match status" value="1"/>
</dbReference>
<dbReference type="Gene3D" id="2.20.70.30">
    <property type="entry name" value="Nascent polypeptide-associated complex domain"/>
    <property type="match status" value="1"/>
</dbReference>
<feature type="compositionally biased region" description="Low complexity" evidence="5">
    <location>
        <begin position="93"/>
        <end position="110"/>
    </location>
</feature>
<feature type="compositionally biased region" description="Polar residues" evidence="5">
    <location>
        <begin position="1"/>
        <end position="14"/>
    </location>
</feature>
<dbReference type="GeneID" id="28979442"/>
<feature type="domain" description="NAC-A/B" evidence="6">
    <location>
        <begin position="20"/>
        <end position="85"/>
    </location>
</feature>
<evidence type="ECO:0000256" key="2">
    <source>
        <dbReference type="ARBA" id="ARBA00009882"/>
    </source>
</evidence>